<dbReference type="InterPro" id="IPR029033">
    <property type="entry name" value="His_PPase_superfam"/>
</dbReference>
<dbReference type="Pfam" id="PF00300">
    <property type="entry name" value="His_Phos_1"/>
    <property type="match status" value="1"/>
</dbReference>
<gene>
    <name evidence="2" type="primary">cobC</name>
    <name evidence="1" type="ORF">J5A53_13680</name>
    <name evidence="2" type="ORF">NCTC12967_00406</name>
</gene>
<keyword evidence="2" id="KW-0378">Hydrolase</keyword>
<dbReference type="Proteomes" id="UP000273044">
    <property type="component" value="Chromosome"/>
</dbReference>
<evidence type="ECO:0000313" key="1">
    <source>
        <dbReference type="EMBL" id="QUC10794.1"/>
    </source>
</evidence>
<dbReference type="SMART" id="SM00855">
    <property type="entry name" value="PGAM"/>
    <property type="match status" value="1"/>
</dbReference>
<dbReference type="InterPro" id="IPR050275">
    <property type="entry name" value="PGM_Phosphatase"/>
</dbReference>
<dbReference type="InterPro" id="IPR001345">
    <property type="entry name" value="PG/BPGM_mutase_AS"/>
</dbReference>
<dbReference type="PANTHER" id="PTHR48100:SF58">
    <property type="entry name" value="PE-PGRS FAMILY PROTEIN PE_PGRS11"/>
    <property type="match status" value="1"/>
</dbReference>
<dbReference type="GO" id="GO:0005737">
    <property type="term" value="C:cytoplasm"/>
    <property type="evidence" value="ECO:0007669"/>
    <property type="project" value="TreeGrafter"/>
</dbReference>
<dbReference type="InterPro" id="IPR013078">
    <property type="entry name" value="His_Pase_superF_clade-1"/>
</dbReference>
<dbReference type="RefSeq" id="WP_014845537.1">
    <property type="nucleotide sequence ID" value="NZ_CAJZDL010000045.1"/>
</dbReference>
<name>A0A3N4DM19_9ACTN</name>
<dbReference type="EC" id="3.1.3.73" evidence="2"/>
<evidence type="ECO:0000313" key="3">
    <source>
        <dbReference type="Proteomes" id="UP000273044"/>
    </source>
</evidence>
<dbReference type="PANTHER" id="PTHR48100">
    <property type="entry name" value="BROAD-SPECIFICITY PHOSPHATASE YOR283W-RELATED"/>
    <property type="match status" value="1"/>
</dbReference>
<dbReference type="EMBL" id="CP072385">
    <property type="protein sequence ID" value="QUC10794.1"/>
    <property type="molecule type" value="Genomic_DNA"/>
</dbReference>
<dbReference type="OrthoDB" id="9793115at2"/>
<dbReference type="GeneID" id="64405902"/>
<dbReference type="EMBL" id="LR134406">
    <property type="protein sequence ID" value="VEH69142.1"/>
    <property type="molecule type" value="Genomic_DNA"/>
</dbReference>
<reference evidence="2 3" key="1">
    <citation type="submission" date="2018-12" db="EMBL/GenBank/DDBJ databases">
        <authorList>
            <consortium name="Pathogen Informatics"/>
        </authorList>
    </citation>
    <scope>NUCLEOTIDE SEQUENCE [LARGE SCALE GENOMIC DNA]</scope>
    <source>
        <strain evidence="2 3">NCTC12967</strain>
    </source>
</reference>
<dbReference type="Gene3D" id="3.40.50.1240">
    <property type="entry name" value="Phosphoglycerate mutase-like"/>
    <property type="match status" value="1"/>
</dbReference>
<reference evidence="1" key="2">
    <citation type="submission" date="2021-03" db="EMBL/GenBank/DDBJ databases">
        <title>Human Oral Microbial Genomes.</title>
        <authorList>
            <person name="Johnston C.D."/>
            <person name="Chen T."/>
            <person name="Dewhirst F.E."/>
        </authorList>
    </citation>
    <scope>NUCLEOTIDE SEQUENCE</scope>
    <source>
        <strain evidence="1">F0714</strain>
    </source>
</reference>
<dbReference type="CDD" id="cd07067">
    <property type="entry name" value="HP_PGM_like"/>
    <property type="match status" value="1"/>
</dbReference>
<dbReference type="Proteomes" id="UP000677180">
    <property type="component" value="Chromosome"/>
</dbReference>
<organism evidence="2 3">
    <name type="scientific">Arachnia propionica</name>
    <dbReference type="NCBI Taxonomy" id="1750"/>
    <lineage>
        <taxon>Bacteria</taxon>
        <taxon>Bacillati</taxon>
        <taxon>Actinomycetota</taxon>
        <taxon>Actinomycetes</taxon>
        <taxon>Propionibacteriales</taxon>
        <taxon>Propionibacteriaceae</taxon>
        <taxon>Arachnia</taxon>
    </lineage>
</organism>
<proteinExistence type="predicted"/>
<sequence>MRLLLIRHGETQANVDHRLDTAYPGYRLTNHGLTQAASLPGKLADEPIEAVYASPLTRAQQTATPLAESLGLEVQVLDGVQEISAGVEELNHDWRAYVAELHTWSSENMDSCLEGGETARQFMSRFTSAISRVESAGHGCAAVVSHGAALRVWTLAQDPGFGLKKAPPLSNTQWIVINGSCRDGWSIERWGEAVA</sequence>
<dbReference type="AlphaFoldDB" id="A0A3N4DM19"/>
<keyword evidence="3" id="KW-1185">Reference proteome</keyword>
<dbReference type="PROSITE" id="PS00175">
    <property type="entry name" value="PG_MUTASE"/>
    <property type="match status" value="1"/>
</dbReference>
<dbReference type="SUPFAM" id="SSF53254">
    <property type="entry name" value="Phosphoglycerate mutase-like"/>
    <property type="match status" value="1"/>
</dbReference>
<dbReference type="OMA" id="TELRMRY"/>
<dbReference type="GO" id="GO:0043755">
    <property type="term" value="F:alpha-ribazole phosphatase activity"/>
    <property type="evidence" value="ECO:0007669"/>
    <property type="project" value="UniProtKB-EC"/>
</dbReference>
<accession>A0A3N4DM19</accession>
<evidence type="ECO:0000313" key="2">
    <source>
        <dbReference type="EMBL" id="VEH69142.1"/>
    </source>
</evidence>
<protein>
    <submittedName>
        <fullName evidence="2">Alpha-ribazole phosphatase</fullName>
        <ecNumber evidence="2">3.1.3.73</ecNumber>
    </submittedName>
    <submittedName>
        <fullName evidence="1">Histidine phosphatase family protein</fullName>
    </submittedName>
</protein>